<gene>
    <name evidence="2" type="ORF">LEUCIP111803_02212</name>
</gene>
<reference evidence="2" key="1">
    <citation type="submission" date="2021-06" db="EMBL/GenBank/DDBJ databases">
        <authorList>
            <person name="Criscuolo A."/>
        </authorList>
    </citation>
    <scope>NUCLEOTIDE SEQUENCE</scope>
    <source>
        <strain evidence="2">CIP111803</strain>
    </source>
</reference>
<proteinExistence type="predicted"/>
<sequence>MNYTPAQLARFIAYIAAVLAGLFLIGLGALRSDAHLIGLGIPLLGYALPAANVKDSSDTD</sequence>
<keyword evidence="3" id="KW-1185">Reference proteome</keyword>
<dbReference type="AlphaFoldDB" id="A0A916JZG1"/>
<dbReference type="RefSeq" id="WP_218116143.1">
    <property type="nucleotide sequence ID" value="NZ_CAJVAP010000030.1"/>
</dbReference>
<dbReference type="Proteomes" id="UP000693892">
    <property type="component" value="Unassembled WGS sequence"/>
</dbReference>
<keyword evidence="1" id="KW-0812">Transmembrane</keyword>
<evidence type="ECO:0000313" key="2">
    <source>
        <dbReference type="EMBL" id="CAG7618529.1"/>
    </source>
</evidence>
<feature type="transmembrane region" description="Helical" evidence="1">
    <location>
        <begin position="12"/>
        <end position="30"/>
    </location>
</feature>
<keyword evidence="1" id="KW-0472">Membrane</keyword>
<organism evidence="2 3">
    <name type="scientific">Leucobacter soli</name>
    <dbReference type="NCBI Taxonomy" id="2812850"/>
    <lineage>
        <taxon>Bacteria</taxon>
        <taxon>Bacillati</taxon>
        <taxon>Actinomycetota</taxon>
        <taxon>Actinomycetes</taxon>
        <taxon>Micrococcales</taxon>
        <taxon>Microbacteriaceae</taxon>
        <taxon>Leucobacter</taxon>
    </lineage>
</organism>
<comment type="caution">
    <text evidence="2">The sequence shown here is derived from an EMBL/GenBank/DDBJ whole genome shotgun (WGS) entry which is preliminary data.</text>
</comment>
<evidence type="ECO:0000256" key="1">
    <source>
        <dbReference type="SAM" id="Phobius"/>
    </source>
</evidence>
<protein>
    <submittedName>
        <fullName evidence="2">Uncharacterized protein</fullName>
    </submittedName>
</protein>
<dbReference type="EMBL" id="CAJVAP010000030">
    <property type="protein sequence ID" value="CAG7618529.1"/>
    <property type="molecule type" value="Genomic_DNA"/>
</dbReference>
<accession>A0A916JZG1</accession>
<keyword evidence="1" id="KW-1133">Transmembrane helix</keyword>
<evidence type="ECO:0000313" key="3">
    <source>
        <dbReference type="Proteomes" id="UP000693892"/>
    </source>
</evidence>
<name>A0A916JZG1_9MICO</name>